<dbReference type="Gene3D" id="2.60.200.20">
    <property type="match status" value="1"/>
</dbReference>
<protein>
    <submittedName>
        <fullName evidence="2">FHA domain-containing protein</fullName>
    </submittedName>
</protein>
<dbReference type="SMART" id="SM00240">
    <property type="entry name" value="FHA"/>
    <property type="match status" value="1"/>
</dbReference>
<keyword evidence="3" id="KW-1185">Reference proteome</keyword>
<dbReference type="Proteomes" id="UP000309215">
    <property type="component" value="Unassembled WGS sequence"/>
</dbReference>
<comment type="caution">
    <text evidence="2">The sequence shown here is derived from an EMBL/GenBank/DDBJ whole genome shotgun (WGS) entry which is preliminary data.</text>
</comment>
<dbReference type="CDD" id="cd00060">
    <property type="entry name" value="FHA"/>
    <property type="match status" value="1"/>
</dbReference>
<dbReference type="Pfam" id="PF00498">
    <property type="entry name" value="FHA"/>
    <property type="match status" value="1"/>
</dbReference>
<dbReference type="OrthoDB" id="5498906at2"/>
<accession>A0A4U1JIC8</accession>
<dbReference type="InterPro" id="IPR050923">
    <property type="entry name" value="Cell_Proc_Reg/RNA_Proc"/>
</dbReference>
<dbReference type="RefSeq" id="WP_136927705.1">
    <property type="nucleotide sequence ID" value="NZ_SSMQ01000003.1"/>
</dbReference>
<organism evidence="2 3">
    <name type="scientific">Polyangium fumosum</name>
    <dbReference type="NCBI Taxonomy" id="889272"/>
    <lineage>
        <taxon>Bacteria</taxon>
        <taxon>Pseudomonadati</taxon>
        <taxon>Myxococcota</taxon>
        <taxon>Polyangia</taxon>
        <taxon>Polyangiales</taxon>
        <taxon>Polyangiaceae</taxon>
        <taxon>Polyangium</taxon>
    </lineage>
</organism>
<evidence type="ECO:0000259" key="1">
    <source>
        <dbReference type="PROSITE" id="PS50006"/>
    </source>
</evidence>
<dbReference type="InterPro" id="IPR008984">
    <property type="entry name" value="SMAD_FHA_dom_sf"/>
</dbReference>
<proteinExistence type="predicted"/>
<feature type="domain" description="FHA" evidence="1">
    <location>
        <begin position="28"/>
        <end position="77"/>
    </location>
</feature>
<name>A0A4U1JIC8_9BACT</name>
<evidence type="ECO:0000313" key="2">
    <source>
        <dbReference type="EMBL" id="TKD12405.1"/>
    </source>
</evidence>
<reference evidence="2 3" key="1">
    <citation type="submission" date="2019-04" db="EMBL/GenBank/DDBJ databases">
        <authorList>
            <person name="Li Y."/>
            <person name="Wang J."/>
        </authorList>
    </citation>
    <scope>NUCLEOTIDE SEQUENCE [LARGE SCALE GENOMIC DNA]</scope>
    <source>
        <strain evidence="2 3">DSM 14668</strain>
    </source>
</reference>
<evidence type="ECO:0000313" key="3">
    <source>
        <dbReference type="Proteomes" id="UP000309215"/>
    </source>
</evidence>
<sequence length="125" mass="13320">MATSFALVVLEEPPRDLGRIVPLREGAQVFGRTEGADIRLVSDTVSRRHARITVEEGRVTIEDVASTSGTFVNDALVRGSQELSPGARIRIGRIVFELARADEADARSLAIVGRGHEDGAPSGNG</sequence>
<dbReference type="EMBL" id="SSMQ01000003">
    <property type="protein sequence ID" value="TKD12405.1"/>
    <property type="molecule type" value="Genomic_DNA"/>
</dbReference>
<dbReference type="PANTHER" id="PTHR23308">
    <property type="entry name" value="NUCLEAR INHIBITOR OF PROTEIN PHOSPHATASE-1"/>
    <property type="match status" value="1"/>
</dbReference>
<dbReference type="SUPFAM" id="SSF49879">
    <property type="entry name" value="SMAD/FHA domain"/>
    <property type="match status" value="1"/>
</dbReference>
<dbReference type="InterPro" id="IPR000253">
    <property type="entry name" value="FHA_dom"/>
</dbReference>
<dbReference type="AlphaFoldDB" id="A0A4U1JIC8"/>
<dbReference type="PROSITE" id="PS50006">
    <property type="entry name" value="FHA_DOMAIN"/>
    <property type="match status" value="1"/>
</dbReference>
<gene>
    <name evidence="2" type="ORF">E8A74_04715</name>
</gene>